<feature type="region of interest" description="Disordered" evidence="4">
    <location>
        <begin position="284"/>
        <end position="340"/>
    </location>
</feature>
<dbReference type="GO" id="GO:0003682">
    <property type="term" value="F:chromatin binding"/>
    <property type="evidence" value="ECO:0007669"/>
    <property type="project" value="TreeGrafter"/>
</dbReference>
<feature type="region of interest" description="Disordered" evidence="4">
    <location>
        <begin position="589"/>
        <end position="608"/>
    </location>
</feature>
<name>A0AAD7FLB0_9AGAR</name>
<accession>A0AAD7FLB0</accession>
<dbReference type="EMBL" id="JARKIF010000009">
    <property type="protein sequence ID" value="KAJ7630924.1"/>
    <property type="molecule type" value="Genomic_DNA"/>
</dbReference>
<dbReference type="GO" id="GO:1990414">
    <property type="term" value="P:replication-born double-strand break repair via sister chromatid exchange"/>
    <property type="evidence" value="ECO:0007669"/>
    <property type="project" value="TreeGrafter"/>
</dbReference>
<sequence>MFFSPELLAKRDGGFGLLWLAATLGSKSTFKKLPKRSVLTADISELCDLIVTPPEPLALRLSSNLMIGVARVYKVKQEIFMTDVTNCVASLKKVVQEMQSAAKNGDQLQMAQPSARPSALNLAKDPKAAFVIEFDALVADWDAFLNIGGEQLELEEPESEDEFDPKTKGKKANRKQKPSSQRAEEPRADMYTLKEDHEHLLSNSFDLSFNADVGGMASSSQNGGGFALDDIFLSAPDSLDIGDGLGDDFAKELGEGWGLFPDENNAMDLDGPLGNDGLDIQMDLDFGQPFDAPQEDLDLRSQSEPAVTPKKRKAGSARDKENKLPSSIRKKTPEGELSPATSFSRLLLTQDQEEPQPPLLDVTADRRNQGVKKVKKTRLLLDARTELTDEELKAARAQYLQGQTALRRQLEEQKIQKEGGKILDDMFYRGVPRGVQAESLVEFWQANFQVQVEARTGVLVIHDEPPAKRRKIRDPPNEDANDMIPAMFDNDFNMQDVDFGDMNNGGGPLEQDPIRRSSEEPGQARHISRPPSILGNDFDFGAPAPSGSQRSSLFPWDNAGGGSSSAGGFGAMGSDRVSVDRAEVAIRSRGGSLSRRGSSLVPSQSGSALEGLEFSPGLQKGPEDYAFDVDQQPNDSGTFDSQRSDMNLITLERNSFNFLEYVRMQLQGLPSSVPNLSFDAVVPMATSTRHVAAAAFYHCLVLATKDLLHLKQDEPYGELCLTIG</sequence>
<proteinExistence type="inferred from homology"/>
<feature type="region of interest" description="Disordered" evidence="4">
    <location>
        <begin position="493"/>
        <end position="559"/>
    </location>
</feature>
<dbReference type="GO" id="GO:0008278">
    <property type="term" value="C:cohesin complex"/>
    <property type="evidence" value="ECO:0007669"/>
    <property type="project" value="InterPro"/>
</dbReference>
<keyword evidence="3" id="KW-0539">Nucleus</keyword>
<evidence type="ECO:0000256" key="1">
    <source>
        <dbReference type="ARBA" id="ARBA00004123"/>
    </source>
</evidence>
<dbReference type="InterPro" id="IPR006910">
    <property type="entry name" value="Rad21_Rec8_N"/>
</dbReference>
<gene>
    <name evidence="7" type="ORF">FB45DRAFT_916946</name>
</gene>
<dbReference type="Gene3D" id="1.10.10.580">
    <property type="entry name" value="Structural maintenance of chromosome 1. Chain E"/>
    <property type="match status" value="1"/>
</dbReference>
<reference evidence="7" key="1">
    <citation type="submission" date="2023-03" db="EMBL/GenBank/DDBJ databases">
        <title>Massive genome expansion in bonnet fungi (Mycena s.s.) driven by repeated elements and novel gene families across ecological guilds.</title>
        <authorList>
            <consortium name="Lawrence Berkeley National Laboratory"/>
            <person name="Harder C.B."/>
            <person name="Miyauchi S."/>
            <person name="Viragh M."/>
            <person name="Kuo A."/>
            <person name="Thoen E."/>
            <person name="Andreopoulos B."/>
            <person name="Lu D."/>
            <person name="Skrede I."/>
            <person name="Drula E."/>
            <person name="Henrissat B."/>
            <person name="Morin E."/>
            <person name="Kohler A."/>
            <person name="Barry K."/>
            <person name="LaButti K."/>
            <person name="Morin E."/>
            <person name="Salamov A."/>
            <person name="Lipzen A."/>
            <person name="Mereny Z."/>
            <person name="Hegedus B."/>
            <person name="Baldrian P."/>
            <person name="Stursova M."/>
            <person name="Weitz H."/>
            <person name="Taylor A."/>
            <person name="Grigoriev I.V."/>
            <person name="Nagy L.G."/>
            <person name="Martin F."/>
            <person name="Kauserud H."/>
        </authorList>
    </citation>
    <scope>NUCLEOTIDE SEQUENCE</scope>
    <source>
        <strain evidence="7">9284</strain>
    </source>
</reference>
<dbReference type="PANTHER" id="PTHR12585:SF72">
    <property type="entry name" value="MEIOTIC RECOMBINATION PROTEIN REC8"/>
    <property type="match status" value="1"/>
</dbReference>
<comment type="similarity">
    <text evidence="2">Belongs to the rad21 family.</text>
</comment>
<comment type="caution">
    <text evidence="7">The sequence shown here is derived from an EMBL/GenBank/DDBJ whole genome shotgun (WGS) entry which is preliminary data.</text>
</comment>
<dbReference type="Proteomes" id="UP001221142">
    <property type="component" value="Unassembled WGS sequence"/>
</dbReference>
<evidence type="ECO:0000256" key="4">
    <source>
        <dbReference type="SAM" id="MobiDB-lite"/>
    </source>
</evidence>
<dbReference type="GO" id="GO:0007062">
    <property type="term" value="P:sister chromatid cohesion"/>
    <property type="evidence" value="ECO:0007669"/>
    <property type="project" value="InterPro"/>
</dbReference>
<evidence type="ECO:0000313" key="8">
    <source>
        <dbReference type="Proteomes" id="UP001221142"/>
    </source>
</evidence>
<dbReference type="SUPFAM" id="SSF46785">
    <property type="entry name" value="Winged helix' DNA-binding domain"/>
    <property type="match status" value="1"/>
</dbReference>
<evidence type="ECO:0000256" key="2">
    <source>
        <dbReference type="ARBA" id="ARBA00009870"/>
    </source>
</evidence>
<evidence type="ECO:0000259" key="6">
    <source>
        <dbReference type="Pfam" id="PF04825"/>
    </source>
</evidence>
<comment type="subcellular location">
    <subcellularLocation>
        <location evidence="1">Nucleus</location>
    </subcellularLocation>
</comment>
<dbReference type="InterPro" id="IPR039781">
    <property type="entry name" value="Rad21/Rec8-like"/>
</dbReference>
<dbReference type="InterPro" id="IPR006909">
    <property type="entry name" value="Rad21/Rec8_C_eu"/>
</dbReference>
<dbReference type="AlphaFoldDB" id="A0AAD7FLB0"/>
<keyword evidence="8" id="KW-1185">Reference proteome</keyword>
<dbReference type="InterPro" id="IPR023093">
    <property type="entry name" value="ScpA-like_C"/>
</dbReference>
<feature type="compositionally biased region" description="Basic and acidic residues" evidence="4">
    <location>
        <begin position="512"/>
        <end position="523"/>
    </location>
</feature>
<feature type="domain" description="Rad21/Rec8-like protein C-terminal eukaryotic" evidence="5">
    <location>
        <begin position="685"/>
        <end position="723"/>
    </location>
</feature>
<dbReference type="PANTHER" id="PTHR12585">
    <property type="entry name" value="SCC1 / RAD21 FAMILY MEMBER"/>
    <property type="match status" value="1"/>
</dbReference>
<evidence type="ECO:0000259" key="5">
    <source>
        <dbReference type="Pfam" id="PF04824"/>
    </source>
</evidence>
<dbReference type="Pfam" id="PF04825">
    <property type="entry name" value="Rad21_Rec8_N"/>
    <property type="match status" value="1"/>
</dbReference>
<dbReference type="InterPro" id="IPR036390">
    <property type="entry name" value="WH_DNA-bd_sf"/>
</dbReference>
<evidence type="ECO:0000313" key="7">
    <source>
        <dbReference type="EMBL" id="KAJ7630924.1"/>
    </source>
</evidence>
<organism evidence="7 8">
    <name type="scientific">Roridomyces roridus</name>
    <dbReference type="NCBI Taxonomy" id="1738132"/>
    <lineage>
        <taxon>Eukaryota</taxon>
        <taxon>Fungi</taxon>
        <taxon>Dikarya</taxon>
        <taxon>Basidiomycota</taxon>
        <taxon>Agaricomycotina</taxon>
        <taxon>Agaricomycetes</taxon>
        <taxon>Agaricomycetidae</taxon>
        <taxon>Agaricales</taxon>
        <taxon>Marasmiineae</taxon>
        <taxon>Mycenaceae</taxon>
        <taxon>Roridomyces</taxon>
    </lineage>
</organism>
<feature type="domain" description="Rad21/Rec8-like protein N-terminal" evidence="6">
    <location>
        <begin position="1"/>
        <end position="101"/>
    </location>
</feature>
<feature type="region of interest" description="Disordered" evidence="4">
    <location>
        <begin position="152"/>
        <end position="188"/>
    </location>
</feature>
<feature type="compositionally biased region" description="Basic residues" evidence="4">
    <location>
        <begin position="168"/>
        <end position="177"/>
    </location>
</feature>
<protein>
    <submittedName>
        <fullName evidence="7">Rec8 like protein-domain-containing protein</fullName>
    </submittedName>
</protein>
<evidence type="ECO:0000256" key="3">
    <source>
        <dbReference type="ARBA" id="ARBA00023242"/>
    </source>
</evidence>
<dbReference type="Pfam" id="PF04824">
    <property type="entry name" value="Rad21_Rec8"/>
    <property type="match status" value="1"/>
</dbReference>
<feature type="compositionally biased region" description="Acidic residues" evidence="4">
    <location>
        <begin position="152"/>
        <end position="163"/>
    </location>
</feature>
<feature type="compositionally biased region" description="Low complexity" evidence="4">
    <location>
        <begin position="589"/>
        <end position="600"/>
    </location>
</feature>
<dbReference type="GO" id="GO:0005634">
    <property type="term" value="C:nucleus"/>
    <property type="evidence" value="ECO:0007669"/>
    <property type="project" value="UniProtKB-SubCell"/>
</dbReference>